<evidence type="ECO:0000313" key="1">
    <source>
        <dbReference type="EMBL" id="PCG62971.1"/>
    </source>
</evidence>
<name>A0A2A4ITC1_HELVI</name>
<reference evidence="1" key="1">
    <citation type="submission" date="2017-09" db="EMBL/GenBank/DDBJ databases">
        <title>Contemporary evolution of a Lepidopteran species, Heliothis virescens, in response to modern agricultural practices.</title>
        <authorList>
            <person name="Fritz M.L."/>
            <person name="Deyonke A.M."/>
            <person name="Papanicolaou A."/>
            <person name="Micinski S."/>
            <person name="Westbrook J."/>
            <person name="Gould F."/>
        </authorList>
    </citation>
    <scope>NUCLEOTIDE SEQUENCE [LARGE SCALE GENOMIC DNA]</scope>
    <source>
        <strain evidence="1">HvINT-</strain>
        <tissue evidence="1">Whole body</tissue>
    </source>
</reference>
<proteinExistence type="predicted"/>
<dbReference type="AlphaFoldDB" id="A0A2A4ITC1"/>
<protein>
    <submittedName>
        <fullName evidence="1">Uncharacterized protein</fullName>
    </submittedName>
</protein>
<gene>
    <name evidence="1" type="ORF">B5V51_13287</name>
</gene>
<accession>A0A2A4ITC1</accession>
<dbReference type="EMBL" id="NWSH01007442">
    <property type="protein sequence ID" value="PCG62971.1"/>
    <property type="molecule type" value="Genomic_DNA"/>
</dbReference>
<organism evidence="1">
    <name type="scientific">Heliothis virescens</name>
    <name type="common">Tobacco budworm moth</name>
    <dbReference type="NCBI Taxonomy" id="7102"/>
    <lineage>
        <taxon>Eukaryota</taxon>
        <taxon>Metazoa</taxon>
        <taxon>Ecdysozoa</taxon>
        <taxon>Arthropoda</taxon>
        <taxon>Hexapoda</taxon>
        <taxon>Insecta</taxon>
        <taxon>Pterygota</taxon>
        <taxon>Neoptera</taxon>
        <taxon>Endopterygota</taxon>
        <taxon>Lepidoptera</taxon>
        <taxon>Glossata</taxon>
        <taxon>Ditrysia</taxon>
        <taxon>Noctuoidea</taxon>
        <taxon>Noctuidae</taxon>
        <taxon>Heliothinae</taxon>
        <taxon>Heliothis</taxon>
    </lineage>
</organism>
<sequence length="126" mass="14053">MIKQLIIIAGMCVVLNYALPPVVTLGWQGAARTPITIVKLAIDLVRWSTPCDVSRAPYEHIFSNAQECVDRCAGYCASLMNCNATCVRGNRCVCAASRYCFINWNKTNPDGTYVFDDCYDFDKEIP</sequence>
<comment type="caution">
    <text evidence="1">The sequence shown here is derived from an EMBL/GenBank/DDBJ whole genome shotgun (WGS) entry which is preliminary data.</text>
</comment>